<comment type="caution">
    <text evidence="1">The sequence shown here is derived from an EMBL/GenBank/DDBJ whole genome shotgun (WGS) entry which is preliminary data.</text>
</comment>
<keyword evidence="2" id="KW-1185">Reference proteome</keyword>
<dbReference type="EMBL" id="JAWQEG010007062">
    <property type="protein sequence ID" value="KAK3853182.1"/>
    <property type="molecule type" value="Genomic_DNA"/>
</dbReference>
<reference evidence="1" key="1">
    <citation type="submission" date="2023-10" db="EMBL/GenBank/DDBJ databases">
        <title>Genome assemblies of two species of porcelain crab, Petrolisthes cinctipes and Petrolisthes manimaculis (Anomura: Porcellanidae).</title>
        <authorList>
            <person name="Angst P."/>
        </authorList>
    </citation>
    <scope>NUCLEOTIDE SEQUENCE</scope>
    <source>
        <strain evidence="1">PB745_01</strain>
        <tissue evidence="1">Gill</tissue>
    </source>
</reference>
<protein>
    <submittedName>
        <fullName evidence="1">Uncharacterized protein</fullName>
    </submittedName>
</protein>
<organism evidence="1 2">
    <name type="scientific">Petrolisthes cinctipes</name>
    <name type="common">Flat porcelain crab</name>
    <dbReference type="NCBI Taxonomy" id="88211"/>
    <lineage>
        <taxon>Eukaryota</taxon>
        <taxon>Metazoa</taxon>
        <taxon>Ecdysozoa</taxon>
        <taxon>Arthropoda</taxon>
        <taxon>Crustacea</taxon>
        <taxon>Multicrustacea</taxon>
        <taxon>Malacostraca</taxon>
        <taxon>Eumalacostraca</taxon>
        <taxon>Eucarida</taxon>
        <taxon>Decapoda</taxon>
        <taxon>Pleocyemata</taxon>
        <taxon>Anomura</taxon>
        <taxon>Galatheoidea</taxon>
        <taxon>Porcellanidae</taxon>
        <taxon>Petrolisthes</taxon>
    </lineage>
</organism>
<gene>
    <name evidence="1" type="ORF">Pcinc_040267</name>
</gene>
<evidence type="ECO:0000313" key="1">
    <source>
        <dbReference type="EMBL" id="KAK3853182.1"/>
    </source>
</evidence>
<dbReference type="Proteomes" id="UP001286313">
    <property type="component" value="Unassembled WGS sequence"/>
</dbReference>
<dbReference type="AlphaFoldDB" id="A0AAE1EI70"/>
<proteinExistence type="predicted"/>
<name>A0AAE1EI70_PETCI</name>
<accession>A0AAE1EI70</accession>
<sequence>MSLSRVGLSGFMAAVHDTRTPSGWMDGGMDKFTCSRQWPSGIGFVVVFRVSFWDWLSGSLHFKSFGMNLRAPDSGHRVYGSQTRKQLRPLHTEPAVTTKDRPPLSPPGWGWLTLYM</sequence>
<evidence type="ECO:0000313" key="2">
    <source>
        <dbReference type="Proteomes" id="UP001286313"/>
    </source>
</evidence>